<proteinExistence type="predicted"/>
<comment type="caution">
    <text evidence="3">The sequence shown here is derived from an EMBL/GenBank/DDBJ whole genome shotgun (WGS) entry which is preliminary data.</text>
</comment>
<evidence type="ECO:0000256" key="2">
    <source>
        <dbReference type="SAM" id="Phobius"/>
    </source>
</evidence>
<evidence type="ECO:0000313" key="3">
    <source>
        <dbReference type="EMBL" id="KAH7042605.1"/>
    </source>
</evidence>
<keyword evidence="2" id="KW-0472">Membrane</keyword>
<keyword evidence="2" id="KW-0812">Transmembrane</keyword>
<keyword evidence="4" id="KW-1185">Reference proteome</keyword>
<name>A0ABQ8G4P5_9PEZI</name>
<protein>
    <submittedName>
        <fullName evidence="3">Uncharacterized protein</fullName>
    </submittedName>
</protein>
<evidence type="ECO:0000256" key="1">
    <source>
        <dbReference type="SAM" id="MobiDB-lite"/>
    </source>
</evidence>
<dbReference type="Proteomes" id="UP000774617">
    <property type="component" value="Unassembled WGS sequence"/>
</dbReference>
<dbReference type="EMBL" id="JAGTJR010000025">
    <property type="protein sequence ID" value="KAH7042605.1"/>
    <property type="molecule type" value="Genomic_DNA"/>
</dbReference>
<evidence type="ECO:0000313" key="4">
    <source>
        <dbReference type="Proteomes" id="UP000774617"/>
    </source>
</evidence>
<gene>
    <name evidence="3" type="ORF">B0J12DRAFT_702256</name>
</gene>
<feature type="transmembrane region" description="Helical" evidence="2">
    <location>
        <begin position="27"/>
        <end position="53"/>
    </location>
</feature>
<feature type="region of interest" description="Disordered" evidence="1">
    <location>
        <begin position="276"/>
        <end position="314"/>
    </location>
</feature>
<accession>A0ABQ8G4P5</accession>
<reference evidence="3 4" key="1">
    <citation type="journal article" date="2021" name="Nat. Commun.">
        <title>Genetic determinants of endophytism in the Arabidopsis root mycobiome.</title>
        <authorList>
            <person name="Mesny F."/>
            <person name="Miyauchi S."/>
            <person name="Thiergart T."/>
            <person name="Pickel B."/>
            <person name="Atanasova L."/>
            <person name="Karlsson M."/>
            <person name="Huettel B."/>
            <person name="Barry K.W."/>
            <person name="Haridas S."/>
            <person name="Chen C."/>
            <person name="Bauer D."/>
            <person name="Andreopoulos W."/>
            <person name="Pangilinan J."/>
            <person name="LaButti K."/>
            <person name="Riley R."/>
            <person name="Lipzen A."/>
            <person name="Clum A."/>
            <person name="Drula E."/>
            <person name="Henrissat B."/>
            <person name="Kohler A."/>
            <person name="Grigoriev I.V."/>
            <person name="Martin F.M."/>
            <person name="Hacquard S."/>
        </authorList>
    </citation>
    <scope>NUCLEOTIDE SEQUENCE [LARGE SCALE GENOMIC DNA]</scope>
    <source>
        <strain evidence="3 4">MPI-SDFR-AT-0080</strain>
    </source>
</reference>
<keyword evidence="2" id="KW-1133">Transmembrane helix</keyword>
<sequence>MPYRTTFANPIFAAIPTEPALSSEQPYLPVLLAVISTFGIFVLLVLAVFIYHFMANFYSKSRRDPPGPDDPYGPSDNTPNPPSPCECTRCDPLCPCQPFCECPGGPGWPSSPFLQTGGHFSRRPVNLIGVVIAAASPGIAQAGCYDGPRSFDITEDQHQQQQQQWWQTQMYLQTLEQKIGLHEFAVEKLRADLRKNQDELRVVMRGEADELRAFIRKAVAGVVEADGAVDDGVSVGDSISYASRCDADSLEDDEPHFHAFGKGCDLLTGQPGGYRIPRPSSQPTGRCPLPETPPECRMKSGGGARIGSACKPFS</sequence>
<organism evidence="3 4">
    <name type="scientific">Macrophomina phaseolina</name>
    <dbReference type="NCBI Taxonomy" id="35725"/>
    <lineage>
        <taxon>Eukaryota</taxon>
        <taxon>Fungi</taxon>
        <taxon>Dikarya</taxon>
        <taxon>Ascomycota</taxon>
        <taxon>Pezizomycotina</taxon>
        <taxon>Dothideomycetes</taxon>
        <taxon>Dothideomycetes incertae sedis</taxon>
        <taxon>Botryosphaeriales</taxon>
        <taxon>Botryosphaeriaceae</taxon>
        <taxon>Macrophomina</taxon>
    </lineage>
</organism>